<feature type="domain" description="Potassium channel" evidence="17">
    <location>
        <begin position="177"/>
        <end position="255"/>
    </location>
</feature>
<dbReference type="InterPro" id="IPR003976">
    <property type="entry name" value="2pore_dom_K_chnl_TREK"/>
</dbReference>
<dbReference type="SUPFAM" id="SSF81324">
    <property type="entry name" value="Voltage-gated potassium channels"/>
    <property type="match status" value="2"/>
</dbReference>
<feature type="region of interest" description="Disordered" evidence="15">
    <location>
        <begin position="296"/>
        <end position="317"/>
    </location>
</feature>
<dbReference type="PRINTS" id="PR01499">
    <property type="entry name" value="TREKCHANNEL"/>
</dbReference>
<keyword evidence="10 14" id="KW-0407">Ion channel</keyword>
<keyword evidence="6 16" id="KW-1133">Transmembrane helix</keyword>
<feature type="region of interest" description="Disordered" evidence="15">
    <location>
        <begin position="268"/>
        <end position="287"/>
    </location>
</feature>
<comment type="catalytic activity">
    <reaction evidence="12">
        <text>Rb(+)(in) = Rb(+)(out)</text>
        <dbReference type="Rhea" id="RHEA:78547"/>
        <dbReference type="ChEBI" id="CHEBI:49847"/>
    </reaction>
</comment>
<feature type="compositionally biased region" description="Pro residues" evidence="15">
    <location>
        <begin position="398"/>
        <end position="407"/>
    </location>
</feature>
<evidence type="ECO:0000256" key="11">
    <source>
        <dbReference type="ARBA" id="ARBA00034430"/>
    </source>
</evidence>
<comment type="subcellular location">
    <subcellularLocation>
        <location evidence="1">Cell membrane</location>
        <topology evidence="1">Multi-pass membrane protein</topology>
    </subcellularLocation>
</comment>
<organism evidence="18 19">
    <name type="scientific">Lates calcarifer</name>
    <name type="common">Barramundi</name>
    <name type="synonym">Holocentrus calcarifer</name>
    <dbReference type="NCBI Taxonomy" id="8187"/>
    <lineage>
        <taxon>Eukaryota</taxon>
        <taxon>Metazoa</taxon>
        <taxon>Chordata</taxon>
        <taxon>Craniata</taxon>
        <taxon>Vertebrata</taxon>
        <taxon>Euteleostomi</taxon>
        <taxon>Actinopterygii</taxon>
        <taxon>Neopterygii</taxon>
        <taxon>Teleostei</taxon>
        <taxon>Neoteleostei</taxon>
        <taxon>Acanthomorphata</taxon>
        <taxon>Carangaria</taxon>
        <taxon>Carangaria incertae sedis</taxon>
        <taxon>Centropomidae</taxon>
        <taxon>Lates</taxon>
    </lineage>
</organism>
<dbReference type="GeneTree" id="ENSGT00940000160310"/>
<comment type="catalytic activity">
    <reaction evidence="13">
        <text>Cs(+)(in) = Cs(+)(out)</text>
        <dbReference type="Rhea" id="RHEA:78555"/>
        <dbReference type="ChEBI" id="CHEBI:49547"/>
    </reaction>
</comment>
<dbReference type="PRINTS" id="PR01333">
    <property type="entry name" value="2POREKCHANEL"/>
</dbReference>
<evidence type="ECO:0000313" key="18">
    <source>
        <dbReference type="Ensembl" id="ENSLCAP00010042936.1"/>
    </source>
</evidence>
<keyword evidence="5" id="KW-0630">Potassium</keyword>
<feature type="transmembrane region" description="Helical" evidence="16">
    <location>
        <begin position="116"/>
        <end position="136"/>
    </location>
</feature>
<feature type="domain" description="Potassium channel" evidence="17">
    <location>
        <begin position="80"/>
        <end position="138"/>
    </location>
</feature>
<comment type="similarity">
    <text evidence="14">Belongs to the two pore domain potassium channel (TC 1.A.1.8) family.</text>
</comment>
<evidence type="ECO:0000256" key="8">
    <source>
        <dbReference type="ARBA" id="ARBA00023136"/>
    </source>
</evidence>
<feature type="transmembrane region" description="Helical" evidence="16">
    <location>
        <begin position="86"/>
        <end position="104"/>
    </location>
</feature>
<evidence type="ECO:0000256" key="16">
    <source>
        <dbReference type="SAM" id="Phobius"/>
    </source>
</evidence>
<dbReference type="PANTHER" id="PTHR11003:SF344">
    <property type="entry name" value="POTASSIUM CHANNEL SUBFAMILY K MEMBER 2-LIKE"/>
    <property type="match status" value="1"/>
</dbReference>
<gene>
    <name evidence="18" type="primary">KCNK4</name>
</gene>
<evidence type="ECO:0000256" key="7">
    <source>
        <dbReference type="ARBA" id="ARBA00023065"/>
    </source>
</evidence>
<comment type="catalytic activity">
    <reaction evidence="11">
        <text>K(+)(in) = K(+)(out)</text>
        <dbReference type="Rhea" id="RHEA:29463"/>
        <dbReference type="ChEBI" id="CHEBI:29103"/>
    </reaction>
</comment>
<feature type="transmembrane region" description="Helical" evidence="16">
    <location>
        <begin position="167"/>
        <end position="189"/>
    </location>
</feature>
<keyword evidence="9" id="KW-1015">Disulfide bond</keyword>
<evidence type="ECO:0000256" key="6">
    <source>
        <dbReference type="ARBA" id="ARBA00022989"/>
    </source>
</evidence>
<reference evidence="18" key="3">
    <citation type="submission" date="2025-09" db="UniProtKB">
        <authorList>
            <consortium name="Ensembl"/>
        </authorList>
    </citation>
    <scope>IDENTIFICATION</scope>
</reference>
<dbReference type="GO" id="GO:0015271">
    <property type="term" value="F:outward rectifier potassium channel activity"/>
    <property type="evidence" value="ECO:0007669"/>
    <property type="project" value="TreeGrafter"/>
</dbReference>
<proteinExistence type="inferred from homology"/>
<sequence>MRYTTLLALLAGVVLYLVMGALVFSTLELPKESSAYEDLLRAKQDFLDNNSCVTELDFHKLVKGVASAVDAGLDVSSLSANFTTRWDMASAFFFCGTIITTIGFGNLSPRTWYGQLFCVCYALVGIPMFGILLAGVGDHMGTVLRRAVAKIETLFLKRKVRPTTVRVISAVLSILIGCLIFLAVPTVVFQKVEYWSFLESLYFVVITLTTVGFGDYVPGADTHAQPAPCPLVWLWIVFGLAYFASILTMIGNWLRVLSKRTRAEVRETRAMENGGARATDTDTPQEKDKLIPAEKCESAANNNHKHTSTPAFRPYSSPPPPFFPPSYPPIICQLLDFFGENLAYIDESSDTLSDRGQPAASDEKRRRPRKPKRRSIRRQLSHRWSPPQVRRPNDMQPPSNPPTPPPDSSLSDQPPSEEQTDSASRTMMTATLTTQCQSQDEVKH</sequence>
<dbReference type="GO" id="GO:0030322">
    <property type="term" value="P:stabilization of membrane potential"/>
    <property type="evidence" value="ECO:0007669"/>
    <property type="project" value="TreeGrafter"/>
</dbReference>
<reference evidence="19" key="1">
    <citation type="submission" date="2015-09" db="EMBL/GenBank/DDBJ databases">
        <authorList>
            <person name="Sai Rama Sridatta P."/>
        </authorList>
    </citation>
    <scope>NUCLEOTIDE SEQUENCE [LARGE SCALE GENOMIC DNA]</scope>
</reference>
<evidence type="ECO:0000256" key="12">
    <source>
        <dbReference type="ARBA" id="ARBA00044657"/>
    </source>
</evidence>
<dbReference type="Proteomes" id="UP000314980">
    <property type="component" value="Unassembled WGS sequence"/>
</dbReference>
<keyword evidence="4 14" id="KW-0812">Transmembrane</keyword>
<dbReference type="Ensembl" id="ENSLCAT00010043994.1">
    <property type="protein sequence ID" value="ENSLCAP00010042936.1"/>
    <property type="gene ID" value="ENSLCAG00010020022.1"/>
</dbReference>
<feature type="compositionally biased region" description="Polar residues" evidence="15">
    <location>
        <begin position="421"/>
        <end position="444"/>
    </location>
</feature>
<keyword evidence="3" id="KW-1003">Cell membrane</keyword>
<evidence type="ECO:0000259" key="17">
    <source>
        <dbReference type="Pfam" id="PF07885"/>
    </source>
</evidence>
<feature type="transmembrane region" description="Helical" evidence="16">
    <location>
        <begin position="201"/>
        <end position="220"/>
    </location>
</feature>
<keyword evidence="7 14" id="KW-0406">Ion transport</keyword>
<feature type="compositionally biased region" description="Basic residues" evidence="15">
    <location>
        <begin position="366"/>
        <end position="381"/>
    </location>
</feature>
<protein>
    <submittedName>
        <fullName evidence="18">Potassium two pore domain channel subfamily K member 4</fullName>
    </submittedName>
</protein>
<keyword evidence="8 16" id="KW-0472">Membrane</keyword>
<dbReference type="AlphaFoldDB" id="A0A4W6EUL3"/>
<evidence type="ECO:0000256" key="13">
    <source>
        <dbReference type="ARBA" id="ARBA00044691"/>
    </source>
</evidence>
<evidence type="ECO:0000256" key="4">
    <source>
        <dbReference type="ARBA" id="ARBA00022692"/>
    </source>
</evidence>
<feature type="transmembrane region" description="Helical" evidence="16">
    <location>
        <begin position="232"/>
        <end position="254"/>
    </location>
</feature>
<feature type="region of interest" description="Disordered" evidence="15">
    <location>
        <begin position="349"/>
        <end position="444"/>
    </location>
</feature>
<dbReference type="PANTHER" id="PTHR11003">
    <property type="entry name" value="POTASSIUM CHANNEL, SUBFAMILY K"/>
    <property type="match status" value="1"/>
</dbReference>
<dbReference type="GO" id="GO:0022841">
    <property type="term" value="F:potassium ion leak channel activity"/>
    <property type="evidence" value="ECO:0007669"/>
    <property type="project" value="TreeGrafter"/>
</dbReference>
<keyword evidence="19" id="KW-1185">Reference proteome</keyword>
<accession>A0A4W6EUL3</accession>
<evidence type="ECO:0000256" key="10">
    <source>
        <dbReference type="ARBA" id="ARBA00023303"/>
    </source>
</evidence>
<evidence type="ECO:0000256" key="15">
    <source>
        <dbReference type="SAM" id="MobiDB-lite"/>
    </source>
</evidence>
<name>A0A4W6EUL3_LATCA</name>
<dbReference type="GO" id="GO:0005886">
    <property type="term" value="C:plasma membrane"/>
    <property type="evidence" value="ECO:0007669"/>
    <property type="project" value="UniProtKB-SubCell"/>
</dbReference>
<evidence type="ECO:0000256" key="1">
    <source>
        <dbReference type="ARBA" id="ARBA00004651"/>
    </source>
</evidence>
<dbReference type="Gene3D" id="1.10.287.70">
    <property type="match status" value="1"/>
</dbReference>
<keyword evidence="2 14" id="KW-0813">Transport</keyword>
<evidence type="ECO:0000256" key="3">
    <source>
        <dbReference type="ARBA" id="ARBA00022475"/>
    </source>
</evidence>
<evidence type="ECO:0000256" key="5">
    <source>
        <dbReference type="ARBA" id="ARBA00022958"/>
    </source>
</evidence>
<evidence type="ECO:0000313" key="19">
    <source>
        <dbReference type="Proteomes" id="UP000314980"/>
    </source>
</evidence>
<evidence type="ECO:0000256" key="2">
    <source>
        <dbReference type="ARBA" id="ARBA00022448"/>
    </source>
</evidence>
<dbReference type="InterPro" id="IPR003280">
    <property type="entry name" value="2pore_dom_K_chnl"/>
</dbReference>
<evidence type="ECO:0000256" key="14">
    <source>
        <dbReference type="RuleBase" id="RU003857"/>
    </source>
</evidence>
<dbReference type="Pfam" id="PF07885">
    <property type="entry name" value="Ion_trans_2"/>
    <property type="match status" value="2"/>
</dbReference>
<dbReference type="InterPro" id="IPR013099">
    <property type="entry name" value="K_chnl_dom"/>
</dbReference>
<evidence type="ECO:0000256" key="9">
    <source>
        <dbReference type="ARBA" id="ARBA00023157"/>
    </source>
</evidence>
<reference evidence="18" key="2">
    <citation type="submission" date="2025-08" db="UniProtKB">
        <authorList>
            <consortium name="Ensembl"/>
        </authorList>
    </citation>
    <scope>IDENTIFICATION</scope>
</reference>